<dbReference type="Gene3D" id="3.40.47.10">
    <property type="match status" value="1"/>
</dbReference>
<feature type="compositionally biased region" description="Low complexity" evidence="7">
    <location>
        <begin position="926"/>
        <end position="935"/>
    </location>
</feature>
<evidence type="ECO:0000313" key="10">
    <source>
        <dbReference type="Proteomes" id="UP000887577"/>
    </source>
</evidence>
<evidence type="ECO:0000256" key="2">
    <source>
        <dbReference type="ARBA" id="ARBA00018769"/>
    </source>
</evidence>
<dbReference type="Pfam" id="PF02801">
    <property type="entry name" value="Ketoacyl-synt_C"/>
    <property type="match status" value="1"/>
</dbReference>
<feature type="domain" description="Carrier" evidence="8">
    <location>
        <begin position="814"/>
        <end position="895"/>
    </location>
</feature>
<feature type="region of interest" description="Disordered" evidence="7">
    <location>
        <begin position="901"/>
        <end position="944"/>
    </location>
</feature>
<dbReference type="PROSITE" id="PS00606">
    <property type="entry name" value="KS3_1"/>
    <property type="match status" value="1"/>
</dbReference>
<evidence type="ECO:0000256" key="1">
    <source>
        <dbReference type="ARBA" id="ARBA00012873"/>
    </source>
</evidence>
<dbReference type="CDD" id="cd00833">
    <property type="entry name" value="PKS"/>
    <property type="match status" value="1"/>
</dbReference>
<dbReference type="Pfam" id="PF00109">
    <property type="entry name" value="ketoacyl-synt"/>
    <property type="match status" value="1"/>
</dbReference>
<dbReference type="SUPFAM" id="SSF53901">
    <property type="entry name" value="Thiolase-like"/>
    <property type="match status" value="1"/>
</dbReference>
<dbReference type="Pfam" id="PF16197">
    <property type="entry name" value="KAsynt_C_assoc"/>
    <property type="match status" value="1"/>
</dbReference>
<evidence type="ECO:0000256" key="3">
    <source>
        <dbReference type="ARBA" id="ARBA00022450"/>
    </source>
</evidence>
<evidence type="ECO:0000259" key="9">
    <source>
        <dbReference type="PROSITE" id="PS52004"/>
    </source>
</evidence>
<dbReference type="Proteomes" id="UP000887577">
    <property type="component" value="Unplaced"/>
</dbReference>
<dbReference type="GO" id="GO:0006633">
    <property type="term" value="P:fatty acid biosynthetic process"/>
    <property type="evidence" value="ECO:0007669"/>
    <property type="project" value="InterPro"/>
</dbReference>
<dbReference type="SMART" id="SM00825">
    <property type="entry name" value="PKS_KS"/>
    <property type="match status" value="1"/>
</dbReference>
<evidence type="ECO:0000256" key="4">
    <source>
        <dbReference type="ARBA" id="ARBA00022553"/>
    </source>
</evidence>
<dbReference type="InterPro" id="IPR006162">
    <property type="entry name" value="Ppantetheine_attach_site"/>
</dbReference>
<comment type="catalytic activity">
    <reaction evidence="6">
        <text>acetyl-CoA + n malonyl-CoA + 2n NADPH + 2n H(+) = a long-chain fatty acid + (n+1) CoA + n CO2 + 2n NADP(+).</text>
        <dbReference type="EC" id="2.3.1.85"/>
    </reaction>
</comment>
<evidence type="ECO:0000256" key="5">
    <source>
        <dbReference type="ARBA" id="ARBA00022679"/>
    </source>
</evidence>
<dbReference type="InterPro" id="IPR014030">
    <property type="entry name" value="Ketoacyl_synth_N"/>
</dbReference>
<dbReference type="SUPFAM" id="SSF47336">
    <property type="entry name" value="ACP-like"/>
    <property type="match status" value="1"/>
</dbReference>
<dbReference type="InterPro" id="IPR018201">
    <property type="entry name" value="Ketoacyl_synth_AS"/>
</dbReference>
<dbReference type="InterPro" id="IPR057326">
    <property type="entry name" value="KR_dom"/>
</dbReference>
<feature type="domain" description="Ketosynthase family 3 (KS3)" evidence="9">
    <location>
        <begin position="1"/>
        <end position="295"/>
    </location>
</feature>
<keyword evidence="10" id="KW-1185">Reference proteome</keyword>
<dbReference type="Pfam" id="PF08659">
    <property type="entry name" value="KR"/>
    <property type="match status" value="1"/>
</dbReference>
<protein>
    <recommendedName>
        <fullName evidence="2">Fatty acid synthase</fullName>
        <ecNumber evidence="1">2.3.1.85</ecNumber>
    </recommendedName>
</protein>
<evidence type="ECO:0000256" key="7">
    <source>
        <dbReference type="SAM" id="MobiDB-lite"/>
    </source>
</evidence>
<dbReference type="InterPro" id="IPR032821">
    <property type="entry name" value="PKS_assoc"/>
</dbReference>
<dbReference type="InterPro" id="IPR050091">
    <property type="entry name" value="PKS_NRPS_Biosynth_Enz"/>
</dbReference>
<dbReference type="PROSITE" id="PS50075">
    <property type="entry name" value="CARRIER"/>
    <property type="match status" value="1"/>
</dbReference>
<dbReference type="EC" id="2.3.1.85" evidence="1"/>
<dbReference type="SUPFAM" id="SSF51735">
    <property type="entry name" value="NAD(P)-binding Rossmann-fold domains"/>
    <property type="match status" value="1"/>
</dbReference>
<dbReference type="SMART" id="SM00822">
    <property type="entry name" value="PKS_KR"/>
    <property type="match status" value="1"/>
</dbReference>
<dbReference type="Gene3D" id="3.40.50.720">
    <property type="entry name" value="NAD(P)-binding Rossmann-like Domain"/>
    <property type="match status" value="1"/>
</dbReference>
<dbReference type="GO" id="GO:0004312">
    <property type="term" value="F:fatty acid synthase activity"/>
    <property type="evidence" value="ECO:0007669"/>
    <property type="project" value="UniProtKB-EC"/>
</dbReference>
<sequence>MGSEYAKADGTEPPNALQIVGEANSVLAGRLNFFFGSHGPSESIDTACSSSMVALQNAVDSIKLGRCKRAIVAGTSLILSSNELAQRISGNLLSKDGICHSFDVDADGYGRAEGIVAILIEAENDAEIPRYLAKIDSIITNHGGRSAALTAPNGMAHFMLLEKAIAESGHLQVDYWECHGTGTSLGDPIEISALQKVFTKFNFGKKVLIGTSKANLGHCEGAAGVAGILKAIIVLQQQYTTSLPRFRLLNKNIKTDDNSFGIPIIGEELTSFQKFVAGVSSFGVSGTNVAAILSSPNTKIIQEKETEVLKVLEKQGIAILPFSAKSQTSLDSLIEAYSILCFNASNKDFSLLSAAAALSRKHFKLKSVFIRTRTGEISQITAATAAGICFKVDCLPSVAWELIFRIPGYKKAFLEKFKTLIDPARKNRKTQIIRSLKISDIWAKWNFLHSLGINFDYIVADSEEEIYFVEEILQLFPTDATIISSELVRGGSIVFGSSAYQIQDSTHLNYIIAAAFLQGQEINWAKVFSLSEFQRNLLPFHELPNYKFDRQIYWSKKICDDFDHKILGNIIFDSETEIRLENWILEQRLKDLFAKIEINEKTENKEILEISLILELLITVAKAILKNIGFEIREFEVIFPLDLSALQENVWFKTVIEFSESENSLNVSTKISSYSSKNKEDTVFFKFKFMLIPNKQIPEDEPKMPQLFQDWTLNFDEIFEVVEASQQLKATNIKFIRVLKGKKGDDNENAQSLTPNLSEGRFLLDMKNEWQLEIVYQKNVIPDKVNPLLQIPLSHHHVKPKKKILSRPNNYSTTLENVQIKLIKALKEAMDSEIILEESELISRGFIDLGLDSLSMMALLNELNLKYFKNIELTTTDLFTYTNVQSLSEIIYQRLNSEHQNDAIEKEEESSSDAESSQMNEEESTAENTSASDSTPPNSPNIDFFNPSPKNAYEIISFVPEIPDSSRIIIHFNDQTSLAEAHFDSTVIQLSSPSSFTALLEKLRLITYSEYSFVFRFDPLPPRPSLIQPETIQFLLTFASTLAKLRRKLYFTVIENENPLSGFFSGFWKSFVVEKMNISRFNFAEKIRPFCSNNFGEMAGIDTIPYGNWLITGGTNGIGLVMAKHLASFPTVSQVYVLSRKGILPKSYHKIKSMKVDVTRFDQIQNLFCTLDSIDGVIHSAGAINDAIIERQTLQSFEKVISPKVDGLKNIIKSLKYFEFKPKYLILNSSVSSLLGNFGQTNYSSANAAAEKLLIAYRKSTGIGSIIHWGNWTETGMGEFLKTK</sequence>
<dbReference type="InterPro" id="IPR014031">
    <property type="entry name" value="Ketoacyl_synth_C"/>
</dbReference>
<dbReference type="PANTHER" id="PTHR43775:SF37">
    <property type="entry name" value="SI:DKEY-61P9.11"/>
    <property type="match status" value="1"/>
</dbReference>
<reference evidence="11" key="1">
    <citation type="submission" date="2022-11" db="UniProtKB">
        <authorList>
            <consortium name="WormBaseParasite"/>
        </authorList>
    </citation>
    <scope>IDENTIFICATION</scope>
</reference>
<name>A0A914YN25_9BILA</name>
<dbReference type="GO" id="GO:0031177">
    <property type="term" value="F:phosphopantetheine binding"/>
    <property type="evidence" value="ECO:0007669"/>
    <property type="project" value="InterPro"/>
</dbReference>
<evidence type="ECO:0000259" key="8">
    <source>
        <dbReference type="PROSITE" id="PS50075"/>
    </source>
</evidence>
<dbReference type="Gene3D" id="3.30.70.3290">
    <property type="match status" value="1"/>
</dbReference>
<dbReference type="SMART" id="SM00823">
    <property type="entry name" value="PKS_PP"/>
    <property type="match status" value="1"/>
</dbReference>
<dbReference type="InterPro" id="IPR036291">
    <property type="entry name" value="NAD(P)-bd_dom_sf"/>
</dbReference>
<dbReference type="WBParaSite" id="PSU_v2.g208.t1">
    <property type="protein sequence ID" value="PSU_v2.g208.t1"/>
    <property type="gene ID" value="PSU_v2.g208"/>
</dbReference>
<dbReference type="PROSITE" id="PS52004">
    <property type="entry name" value="KS3_2"/>
    <property type="match status" value="1"/>
</dbReference>
<dbReference type="InterPro" id="IPR013968">
    <property type="entry name" value="PKS_KR"/>
</dbReference>
<evidence type="ECO:0000313" key="11">
    <source>
        <dbReference type="WBParaSite" id="PSU_v2.g208.t1"/>
    </source>
</evidence>
<dbReference type="InterPro" id="IPR036736">
    <property type="entry name" value="ACP-like_sf"/>
</dbReference>
<accession>A0A914YN25</accession>
<proteinExistence type="predicted"/>
<dbReference type="GO" id="GO:0004315">
    <property type="term" value="F:3-oxoacyl-[acyl-carrier-protein] synthase activity"/>
    <property type="evidence" value="ECO:0007669"/>
    <property type="project" value="InterPro"/>
</dbReference>
<dbReference type="Pfam" id="PF00550">
    <property type="entry name" value="PP-binding"/>
    <property type="match status" value="1"/>
</dbReference>
<evidence type="ECO:0000256" key="6">
    <source>
        <dbReference type="ARBA" id="ARBA00044883"/>
    </source>
</evidence>
<keyword evidence="3" id="KW-0596">Phosphopantetheine</keyword>
<keyword evidence="4" id="KW-0597">Phosphoprotein</keyword>
<dbReference type="InterPro" id="IPR009081">
    <property type="entry name" value="PP-bd_ACP"/>
</dbReference>
<dbReference type="InterPro" id="IPR016039">
    <property type="entry name" value="Thiolase-like"/>
</dbReference>
<organism evidence="10 11">
    <name type="scientific">Panagrolaimus superbus</name>
    <dbReference type="NCBI Taxonomy" id="310955"/>
    <lineage>
        <taxon>Eukaryota</taxon>
        <taxon>Metazoa</taxon>
        <taxon>Ecdysozoa</taxon>
        <taxon>Nematoda</taxon>
        <taxon>Chromadorea</taxon>
        <taxon>Rhabditida</taxon>
        <taxon>Tylenchina</taxon>
        <taxon>Panagrolaimomorpha</taxon>
        <taxon>Panagrolaimoidea</taxon>
        <taxon>Panagrolaimidae</taxon>
        <taxon>Panagrolaimus</taxon>
    </lineage>
</organism>
<dbReference type="PANTHER" id="PTHR43775">
    <property type="entry name" value="FATTY ACID SYNTHASE"/>
    <property type="match status" value="1"/>
</dbReference>
<dbReference type="Gene3D" id="1.10.1200.10">
    <property type="entry name" value="ACP-like"/>
    <property type="match status" value="1"/>
</dbReference>
<dbReference type="InterPro" id="IPR020841">
    <property type="entry name" value="PKS_Beta-ketoAc_synthase_dom"/>
</dbReference>
<dbReference type="InterPro" id="IPR020806">
    <property type="entry name" value="PKS_PP-bd"/>
</dbReference>
<dbReference type="PROSITE" id="PS00012">
    <property type="entry name" value="PHOSPHOPANTETHEINE"/>
    <property type="match status" value="1"/>
</dbReference>
<keyword evidence="5" id="KW-0808">Transferase</keyword>